<dbReference type="InterPro" id="IPR007483">
    <property type="entry name" value="Hamartin"/>
</dbReference>
<organism evidence="3 4">
    <name type="scientific">Stachybotrys elegans</name>
    <dbReference type="NCBI Taxonomy" id="80388"/>
    <lineage>
        <taxon>Eukaryota</taxon>
        <taxon>Fungi</taxon>
        <taxon>Dikarya</taxon>
        <taxon>Ascomycota</taxon>
        <taxon>Pezizomycotina</taxon>
        <taxon>Sordariomycetes</taxon>
        <taxon>Hypocreomycetidae</taxon>
        <taxon>Hypocreales</taxon>
        <taxon>Stachybotryaceae</taxon>
        <taxon>Stachybotrys</taxon>
    </lineage>
</organism>
<dbReference type="OrthoDB" id="6022054at2759"/>
<dbReference type="Pfam" id="PF04388">
    <property type="entry name" value="Hamartin"/>
    <property type="match status" value="1"/>
</dbReference>
<dbReference type="PANTHER" id="PTHR15154">
    <property type="entry name" value="HAMARTIN"/>
    <property type="match status" value="1"/>
</dbReference>
<feature type="compositionally biased region" description="Polar residues" evidence="2">
    <location>
        <begin position="458"/>
        <end position="467"/>
    </location>
</feature>
<protein>
    <submittedName>
        <fullName evidence="3">Hamartin protein-domain-containing protein</fullName>
    </submittedName>
</protein>
<evidence type="ECO:0000256" key="1">
    <source>
        <dbReference type="SAM" id="Coils"/>
    </source>
</evidence>
<feature type="coiled-coil region" evidence="1">
    <location>
        <begin position="622"/>
        <end position="778"/>
    </location>
</feature>
<dbReference type="GO" id="GO:0051726">
    <property type="term" value="P:regulation of cell cycle"/>
    <property type="evidence" value="ECO:0007669"/>
    <property type="project" value="TreeGrafter"/>
</dbReference>
<dbReference type="GO" id="GO:0032007">
    <property type="term" value="P:negative regulation of TOR signaling"/>
    <property type="evidence" value="ECO:0007669"/>
    <property type="project" value="TreeGrafter"/>
</dbReference>
<feature type="region of interest" description="Disordered" evidence="2">
    <location>
        <begin position="458"/>
        <end position="489"/>
    </location>
</feature>
<evidence type="ECO:0000313" key="4">
    <source>
        <dbReference type="Proteomes" id="UP000813444"/>
    </source>
</evidence>
<name>A0A8K0SZY5_9HYPO</name>
<feature type="region of interest" description="Disordered" evidence="2">
    <location>
        <begin position="887"/>
        <end position="950"/>
    </location>
</feature>
<keyword evidence="4" id="KW-1185">Reference proteome</keyword>
<comment type="caution">
    <text evidence="3">The sequence shown here is derived from an EMBL/GenBank/DDBJ whole genome shotgun (WGS) entry which is preliminary data.</text>
</comment>
<dbReference type="PANTHER" id="PTHR15154:SF2">
    <property type="entry name" value="HAMARTIN"/>
    <property type="match status" value="1"/>
</dbReference>
<dbReference type="Proteomes" id="UP000813444">
    <property type="component" value="Unassembled WGS sequence"/>
</dbReference>
<reference evidence="3" key="1">
    <citation type="journal article" date="2021" name="Nat. Commun.">
        <title>Genetic determinants of endophytism in the Arabidopsis root mycobiome.</title>
        <authorList>
            <person name="Mesny F."/>
            <person name="Miyauchi S."/>
            <person name="Thiergart T."/>
            <person name="Pickel B."/>
            <person name="Atanasova L."/>
            <person name="Karlsson M."/>
            <person name="Huettel B."/>
            <person name="Barry K.W."/>
            <person name="Haridas S."/>
            <person name="Chen C."/>
            <person name="Bauer D."/>
            <person name="Andreopoulos W."/>
            <person name="Pangilinan J."/>
            <person name="LaButti K."/>
            <person name="Riley R."/>
            <person name="Lipzen A."/>
            <person name="Clum A."/>
            <person name="Drula E."/>
            <person name="Henrissat B."/>
            <person name="Kohler A."/>
            <person name="Grigoriev I.V."/>
            <person name="Martin F.M."/>
            <person name="Hacquard S."/>
        </authorList>
    </citation>
    <scope>NUCLEOTIDE SEQUENCE</scope>
    <source>
        <strain evidence="3">MPI-CAGE-CH-0235</strain>
    </source>
</reference>
<evidence type="ECO:0000313" key="3">
    <source>
        <dbReference type="EMBL" id="KAH7327979.1"/>
    </source>
</evidence>
<dbReference type="InterPro" id="IPR016024">
    <property type="entry name" value="ARM-type_fold"/>
</dbReference>
<evidence type="ECO:0000256" key="2">
    <source>
        <dbReference type="SAM" id="MobiDB-lite"/>
    </source>
</evidence>
<dbReference type="EMBL" id="JAGPNK010000001">
    <property type="protein sequence ID" value="KAH7327979.1"/>
    <property type="molecule type" value="Genomic_DNA"/>
</dbReference>
<proteinExistence type="predicted"/>
<sequence length="960" mass="108405">MSAPTSLKDLTKAINNYVAEPSLPLPDDLVACIADYLAQHQRYDEAAADKLQEELLSIFEKNVKGDPGATGAWIAILRRLIPVLQTPERILPWFEPLRGILDHPGNHKKTLIDEAIELAKCCDEYFVDDDGATISPYIDKLFKMWMERVYPQHIDGTASMEYSERMIREGLIQCGKKRTKDFFNCLDTYFVKKQHRRPALRILCDFLQNQPPHLYQILQTPFFSSLLTCLQVDTSTSIVSAALTALIMLLPHMPSSLVPYLPRLFNIYARLLFWNRERSGNAELPLAGADQATKWEPYSMDLEDEEWTIAHLSNYYTMLYGLYPINFMDYIRKPQRYLRHANVSNPDSIEIQPSEIRDQSERFRRNHLLHPNFYSLTIESEKTDFGRWIKSEAAEVMADCMALCLASDHEIYDGQHIPLMPGAPPSSATDDKETIEPALLSSSVARIDSWRNLHSLSAESLSSNRPPSTLKRHSSQSSHPSNRDSSDINIEHRIRDTGFESPTLSPQLTLSSSQTQLQDLLQSNKAIKTGLKHSLTSDSLPSLALSQHESMADKQAHAMASANITSPMSQSVSSTQVLHLQRQILLLQNDLSFERYLKQQHMLHIGELRRRHVTEAATEAEMQNLIMMNRSLKSRFEEAKKAEMQVRKESEKSRAMAKKWEADLANKLKTLRDESKKLKTDFEAMQRELEDTKQECEKLRKLVCDGEVKELNYQQNMQSVNQQMAEIDRLTAEVERLTLLDLDHQAKEVERRAALQSAAESQSQVEGLLLKLAAQEEEVQKTKVLFQSQIVMLQDKLSEALAERERAGPISNPIMQQALAASRTRQSELQQQYSLLMRKYTTLQSSLLDMQAGAGPSSATVAQGKFLESESEADGMATLTRHLSDEMDFTHRPSTPDVGEASPRDMRAPPLAETEAPGSGGIASSQTPQTPLMGDDAAPGTSPEQRYFGRGMCGYDAKCG</sequence>
<dbReference type="SUPFAM" id="SSF48371">
    <property type="entry name" value="ARM repeat"/>
    <property type="match status" value="1"/>
</dbReference>
<gene>
    <name evidence="3" type="ORF">B0I35DRAFT_5684</name>
</gene>
<dbReference type="AlphaFoldDB" id="A0A8K0SZY5"/>
<keyword evidence="1" id="KW-0175">Coiled coil</keyword>
<accession>A0A8K0SZY5</accession>
<dbReference type="GO" id="GO:0033596">
    <property type="term" value="C:TSC1-TSC2 complex"/>
    <property type="evidence" value="ECO:0007669"/>
    <property type="project" value="TreeGrafter"/>
</dbReference>